<sequence length="243" mass="27522">MQLPDTPRLNSCFFSCLCSELNLSMSKLVLYGMDISPPVRACLLTLRALDVPFQYKIVDLLSGEHRTDEFMQKNPQHTVPLLDDDGTLIWDSHAICCYLVDKYGKSDDLYPKDLVKRAKLEQRLYFDASVLFMSLRNICAPYFHKKVTTVPQEKIDNIIDAYGHLETFLGDSRYLTGDTVTIADFCCAATASSLPAMVSIDPEKYPKITAWLDRLSELPYYKEANGNGAEEYIEMLKGAFTIV</sequence>
<dbReference type="InterPro" id="IPR010987">
    <property type="entry name" value="Glutathione-S-Trfase_C-like"/>
</dbReference>
<dbReference type="SUPFAM" id="SSF52833">
    <property type="entry name" value="Thioredoxin-like"/>
    <property type="match status" value="1"/>
</dbReference>
<dbReference type="Proteomes" id="UP000694904">
    <property type="component" value="Chromosome 4"/>
</dbReference>
<dbReference type="SFLD" id="SFLDG01153">
    <property type="entry name" value="Main.4:_Theta-like"/>
    <property type="match status" value="1"/>
</dbReference>
<name>A0ABM1P8S6_DROAR</name>
<dbReference type="InterPro" id="IPR036249">
    <property type="entry name" value="Thioredoxin-like_sf"/>
</dbReference>
<dbReference type="InterPro" id="IPR004046">
    <property type="entry name" value="GST_C"/>
</dbReference>
<reference evidence="3" key="1">
    <citation type="journal article" date="1997" name="Nucleic Acids Res.">
        <title>tRNAscan-SE: a program for improved detection of transfer RNA genes in genomic sequence.</title>
        <authorList>
            <person name="Lowe T.M."/>
            <person name="Eddy S.R."/>
        </authorList>
    </citation>
    <scope>NUCLEOTIDE SEQUENCE [LARGE SCALE GENOMIC DNA]</scope>
</reference>
<dbReference type="SFLD" id="SFLDS00019">
    <property type="entry name" value="Glutathione_Transferase_(cytos"/>
    <property type="match status" value="1"/>
</dbReference>
<dbReference type="InterPro" id="IPR040079">
    <property type="entry name" value="Glutathione_S-Trfase"/>
</dbReference>
<reference evidence="4" key="3">
    <citation type="submission" date="2025-08" db="UniProtKB">
        <authorList>
            <consortium name="RefSeq"/>
        </authorList>
    </citation>
    <scope>IDENTIFICATION</scope>
    <source>
        <tissue evidence="4">Whole organism</tissue>
    </source>
</reference>
<dbReference type="RefSeq" id="XP_017863612.1">
    <property type="nucleotide sequence ID" value="XM_018008123.1"/>
</dbReference>
<dbReference type="Pfam" id="PF00043">
    <property type="entry name" value="GST_C"/>
    <property type="match status" value="1"/>
</dbReference>
<gene>
    <name evidence="4" type="primary">LOC108614161</name>
</gene>
<evidence type="ECO:0000259" key="2">
    <source>
        <dbReference type="PROSITE" id="PS50405"/>
    </source>
</evidence>
<dbReference type="PROSITE" id="PS50405">
    <property type="entry name" value="GST_CTER"/>
    <property type="match status" value="1"/>
</dbReference>
<dbReference type="InterPro" id="IPR004045">
    <property type="entry name" value="Glutathione_S-Trfase_N"/>
</dbReference>
<evidence type="ECO:0000313" key="3">
    <source>
        <dbReference type="Proteomes" id="UP000694904"/>
    </source>
</evidence>
<dbReference type="CDD" id="cd03177">
    <property type="entry name" value="GST_C_Delta_Epsilon"/>
    <property type="match status" value="1"/>
</dbReference>
<dbReference type="Gene3D" id="1.20.1050.10">
    <property type="match status" value="1"/>
</dbReference>
<dbReference type="GeneID" id="108614161"/>
<dbReference type="SFLD" id="SFLDG00358">
    <property type="entry name" value="Main_(cytGST)"/>
    <property type="match status" value="1"/>
</dbReference>
<organism evidence="3 4">
    <name type="scientific">Drosophila arizonae</name>
    <name type="common">Fruit fly</name>
    <dbReference type="NCBI Taxonomy" id="7263"/>
    <lineage>
        <taxon>Eukaryota</taxon>
        <taxon>Metazoa</taxon>
        <taxon>Ecdysozoa</taxon>
        <taxon>Arthropoda</taxon>
        <taxon>Hexapoda</taxon>
        <taxon>Insecta</taxon>
        <taxon>Pterygota</taxon>
        <taxon>Neoptera</taxon>
        <taxon>Endopterygota</taxon>
        <taxon>Diptera</taxon>
        <taxon>Brachycera</taxon>
        <taxon>Muscomorpha</taxon>
        <taxon>Ephydroidea</taxon>
        <taxon>Drosophilidae</taxon>
        <taxon>Drosophila</taxon>
    </lineage>
</organism>
<proteinExistence type="predicted"/>
<protein>
    <submittedName>
        <fullName evidence="4">Glutathione S-transferase 1-like</fullName>
    </submittedName>
</protein>
<dbReference type="PROSITE" id="PS50404">
    <property type="entry name" value="GST_NTER"/>
    <property type="match status" value="1"/>
</dbReference>
<dbReference type="SUPFAM" id="SSF47616">
    <property type="entry name" value="GST C-terminal domain-like"/>
    <property type="match status" value="1"/>
</dbReference>
<accession>A0ABM1P8S6</accession>
<evidence type="ECO:0000259" key="1">
    <source>
        <dbReference type="PROSITE" id="PS50404"/>
    </source>
</evidence>
<dbReference type="PANTHER" id="PTHR43969">
    <property type="entry name" value="GLUTATHIONE S TRANSFERASE D10, ISOFORM A-RELATED"/>
    <property type="match status" value="1"/>
</dbReference>
<dbReference type="CDD" id="cd03045">
    <property type="entry name" value="GST_N_Delta_Epsilon"/>
    <property type="match status" value="1"/>
</dbReference>
<dbReference type="Pfam" id="PF13417">
    <property type="entry name" value="GST_N_3"/>
    <property type="match status" value="1"/>
</dbReference>
<dbReference type="PANTHER" id="PTHR43969:SF4">
    <property type="entry name" value="FI01423P-RELATED"/>
    <property type="match status" value="1"/>
</dbReference>
<evidence type="ECO:0000313" key="4">
    <source>
        <dbReference type="RefSeq" id="XP_017863612.1"/>
    </source>
</evidence>
<feature type="domain" description="GST N-terminal" evidence="1">
    <location>
        <begin position="26"/>
        <end position="107"/>
    </location>
</feature>
<keyword evidence="3" id="KW-1185">Reference proteome</keyword>
<dbReference type="InterPro" id="IPR036282">
    <property type="entry name" value="Glutathione-S-Trfase_C_sf"/>
</dbReference>
<feature type="domain" description="GST C-terminal" evidence="2">
    <location>
        <begin position="113"/>
        <end position="239"/>
    </location>
</feature>
<reference evidence="3" key="2">
    <citation type="journal article" date="2016" name="G3 (Bethesda)">
        <title>Genome Evolution in Three Species of Cactophilic Drosophila.</title>
        <authorList>
            <person name="Sanchez-Flores A."/>
            <person name="Penazola F."/>
            <person name="Carpinteyro-Ponce J."/>
            <person name="Nazario-Yepiz N."/>
            <person name="Abreu-Goodger C."/>
            <person name="Machado C.A."/>
            <person name="Markow T.A."/>
        </authorList>
    </citation>
    <scope>NUCLEOTIDE SEQUENCE [LARGE SCALE GENOMIC DNA]</scope>
</reference>
<dbReference type="Gene3D" id="3.40.30.10">
    <property type="entry name" value="Glutaredoxin"/>
    <property type="match status" value="1"/>
</dbReference>